<evidence type="ECO:0000313" key="2">
    <source>
        <dbReference type="EMBL" id="KJL47975.1"/>
    </source>
</evidence>
<evidence type="ECO:0000313" key="3">
    <source>
        <dbReference type="Proteomes" id="UP000033900"/>
    </source>
</evidence>
<sequence length="229" mass="23243">MSISAPSRLGRLLGYDGVIATLLLGAFQFFLVSLSFIACLTPALAFQALVGWQSTHLALWLGAASLSTAAPALQALVTAAAPLLRGDRAAGAFWRGFADAVRTRRATALLPSAAALVLGYDVALLGADGAVLLGATAIAALVSAVVIATSFLDSPLRAGALLIAAVRIVMLRPHLALAWLLLALLAILATTLPVIGAVAWLSAPALAAVAADICNRSLGFASARERVGA</sequence>
<dbReference type="Proteomes" id="UP000033900">
    <property type="component" value="Unassembled WGS sequence"/>
</dbReference>
<gene>
    <name evidence="2" type="ORF">RS84_01604</name>
</gene>
<keyword evidence="3" id="KW-1185">Reference proteome</keyword>
<dbReference type="STRING" id="273678.RS84_01604"/>
<dbReference type="EMBL" id="JYJB01000008">
    <property type="protein sequence ID" value="KJL47975.1"/>
    <property type="molecule type" value="Genomic_DNA"/>
</dbReference>
<name>A0A0M2HSS7_9MICO</name>
<dbReference type="AlphaFoldDB" id="A0A0M2HSS7"/>
<protein>
    <submittedName>
        <fullName evidence="2">Uncharacterized protein</fullName>
    </submittedName>
</protein>
<proteinExistence type="predicted"/>
<feature type="transmembrane region" description="Helical" evidence="1">
    <location>
        <begin position="12"/>
        <end position="45"/>
    </location>
</feature>
<accession>A0A0M2HSS7</accession>
<keyword evidence="1" id="KW-0472">Membrane</keyword>
<keyword evidence="1" id="KW-0812">Transmembrane</keyword>
<keyword evidence="1" id="KW-1133">Transmembrane helix</keyword>
<feature type="transmembrane region" description="Helical" evidence="1">
    <location>
        <begin position="164"/>
        <end position="188"/>
    </location>
</feature>
<dbReference type="RefSeq" id="WP_045257238.1">
    <property type="nucleotide sequence ID" value="NZ_JYJB01000008.1"/>
</dbReference>
<organism evidence="2 3">
    <name type="scientific">Microbacterium hydrocarbonoxydans</name>
    <dbReference type="NCBI Taxonomy" id="273678"/>
    <lineage>
        <taxon>Bacteria</taxon>
        <taxon>Bacillati</taxon>
        <taxon>Actinomycetota</taxon>
        <taxon>Actinomycetes</taxon>
        <taxon>Micrococcales</taxon>
        <taxon>Microbacteriaceae</taxon>
        <taxon>Microbacterium</taxon>
    </lineage>
</organism>
<feature type="transmembrane region" description="Helical" evidence="1">
    <location>
        <begin position="131"/>
        <end position="152"/>
    </location>
</feature>
<evidence type="ECO:0000256" key="1">
    <source>
        <dbReference type="SAM" id="Phobius"/>
    </source>
</evidence>
<reference evidence="2 3" key="1">
    <citation type="submission" date="2015-02" db="EMBL/GenBank/DDBJ databases">
        <title>Draft genome sequences of ten Microbacterium spp. with emphasis on heavy metal contaminated environments.</title>
        <authorList>
            <person name="Corretto E."/>
        </authorList>
    </citation>
    <scope>NUCLEOTIDE SEQUENCE [LARGE SCALE GENOMIC DNA]</scope>
    <source>
        <strain evidence="2 3">SA35</strain>
    </source>
</reference>
<dbReference type="OrthoDB" id="5068446at2"/>
<dbReference type="PATRIC" id="fig|273678.4.peg.1603"/>
<comment type="caution">
    <text evidence="2">The sequence shown here is derived from an EMBL/GenBank/DDBJ whole genome shotgun (WGS) entry which is preliminary data.</text>
</comment>
<feature type="transmembrane region" description="Helical" evidence="1">
    <location>
        <begin position="57"/>
        <end position="84"/>
    </location>
</feature>